<evidence type="ECO:0000313" key="1">
    <source>
        <dbReference type="EMBL" id="UWZ55393.1"/>
    </source>
</evidence>
<gene>
    <name evidence="1" type="ORF">Daura_03865</name>
</gene>
<name>A0A9Q9ILW1_9ACTN</name>
<dbReference type="PANTHER" id="PTHR31891:SF1">
    <property type="entry name" value="FORMAMIDASE C869.04-RELATED"/>
    <property type="match status" value="1"/>
</dbReference>
<accession>A0A9Q9ILW1</accession>
<dbReference type="Proteomes" id="UP001058003">
    <property type="component" value="Chromosome"/>
</dbReference>
<dbReference type="AlphaFoldDB" id="A0A9Q9ILW1"/>
<dbReference type="Gene3D" id="3.10.28.20">
    <property type="entry name" value="Acetamidase/Formamidase-like domains"/>
    <property type="match status" value="1"/>
</dbReference>
<dbReference type="Pfam" id="PF03069">
    <property type="entry name" value="FmdA_AmdA"/>
    <property type="match status" value="2"/>
</dbReference>
<dbReference type="PANTHER" id="PTHR31891">
    <property type="entry name" value="FORMAMIDASE C869.04-RELATED"/>
    <property type="match status" value="1"/>
</dbReference>
<sequence length="339" mass="35989">MTSAEIATTAGVVDFEPDEPALYTFGGAEPVAMLRPGQVLRTYTEDCFGGAVLTVDDLPSKVCEAFNPVTGPFYVQGAEPGDTLALHVVSLVPARDWAMSATFPHFGALTGTRTTATLHPPLEERVWQYDVDLAAGVVRYHARRSDFVVELPLDPMLGTVGVAPAGGEVRSSIVPDAHGGNLDTPELRPGATLYLGVNVPGALFALGDGHARQGQGEVCGVGVECAMRVTVAVDLIKGVPTPWPRIETDHQLMSVGAARPLEDAYRISQHDLVTWVADLTGLDLLDAYQLVSQAGRAAPGNVCDPNYTMHAAIDTAVLHGASAYGGVHRRLRDVARSMW</sequence>
<evidence type="ECO:0000313" key="2">
    <source>
        <dbReference type="Proteomes" id="UP001058003"/>
    </source>
</evidence>
<dbReference type="Gene3D" id="2.60.120.580">
    <property type="entry name" value="Acetamidase/Formamidase-like domains"/>
    <property type="match status" value="2"/>
</dbReference>
<dbReference type="GO" id="GO:0016811">
    <property type="term" value="F:hydrolase activity, acting on carbon-nitrogen (but not peptide) bonds, in linear amides"/>
    <property type="evidence" value="ECO:0007669"/>
    <property type="project" value="InterPro"/>
</dbReference>
<dbReference type="SUPFAM" id="SSF141130">
    <property type="entry name" value="Acetamidase/Formamidase-like"/>
    <property type="match status" value="1"/>
</dbReference>
<dbReference type="EMBL" id="CP073767">
    <property type="protein sequence ID" value="UWZ55393.1"/>
    <property type="molecule type" value="Genomic_DNA"/>
</dbReference>
<dbReference type="RefSeq" id="WP_052387503.1">
    <property type="nucleotide sequence ID" value="NZ_CP073767.1"/>
</dbReference>
<organism evidence="1 2">
    <name type="scientific">Dactylosporangium aurantiacum</name>
    <dbReference type="NCBI Taxonomy" id="35754"/>
    <lineage>
        <taxon>Bacteria</taxon>
        <taxon>Bacillati</taxon>
        <taxon>Actinomycetota</taxon>
        <taxon>Actinomycetes</taxon>
        <taxon>Micromonosporales</taxon>
        <taxon>Micromonosporaceae</taxon>
        <taxon>Dactylosporangium</taxon>
    </lineage>
</organism>
<keyword evidence="2" id="KW-1185">Reference proteome</keyword>
<protein>
    <submittedName>
        <fullName evidence="1">Acetamidase/formamidase family protein</fullName>
    </submittedName>
</protein>
<dbReference type="InterPro" id="IPR004304">
    <property type="entry name" value="FmdA_AmdA"/>
</dbReference>
<dbReference type="OrthoDB" id="9785236at2"/>
<proteinExistence type="predicted"/>
<reference evidence="1" key="1">
    <citation type="submission" date="2021-04" db="EMBL/GenBank/DDBJ databases">
        <title>Dactylosporangium aurantiacum NRRL B-8018 full assembly.</title>
        <authorList>
            <person name="Hartkoorn R.C."/>
            <person name="Beaudoing E."/>
            <person name="Hot D."/>
        </authorList>
    </citation>
    <scope>NUCLEOTIDE SEQUENCE</scope>
    <source>
        <strain evidence="1">NRRL B-8018</strain>
    </source>
</reference>
<dbReference type="KEGG" id="daur:Daura_03865"/>